<evidence type="ECO:0000256" key="1">
    <source>
        <dbReference type="ARBA" id="ARBA00004418"/>
    </source>
</evidence>
<dbReference type="SUPFAM" id="SSF49503">
    <property type="entry name" value="Cupredoxins"/>
    <property type="match status" value="1"/>
</dbReference>
<keyword evidence="4" id="KW-0249">Electron transport</keyword>
<feature type="binding site" evidence="5">
    <location>
        <position position="25"/>
    </location>
    <ligand>
        <name>Cu cation</name>
        <dbReference type="ChEBI" id="CHEBI:23378"/>
    </ligand>
</feature>
<comment type="cofactor">
    <cofactor evidence="5">
        <name>Cu cation</name>
        <dbReference type="ChEBI" id="CHEBI:23378"/>
    </cofactor>
    <text evidence="5">Binds 1 copper ion per subunit.</text>
</comment>
<dbReference type="EMBL" id="QUMX01000002">
    <property type="protein sequence ID" value="REG55888.1"/>
    <property type="molecule type" value="Genomic_DNA"/>
</dbReference>
<dbReference type="InterPro" id="IPR002386">
    <property type="entry name" value="Amicyanin/Pseudoazurin"/>
</dbReference>
<keyword evidence="2" id="KW-0813">Transport</keyword>
<dbReference type="PRINTS" id="PR00155">
    <property type="entry name" value="AMICYANIN"/>
</dbReference>
<feature type="binding site" evidence="5">
    <location>
        <position position="61"/>
    </location>
    <ligand>
        <name>Cu cation</name>
        <dbReference type="ChEBI" id="CHEBI:23378"/>
    </ligand>
</feature>
<dbReference type="InterPro" id="IPR008972">
    <property type="entry name" value="Cupredoxin"/>
</dbReference>
<protein>
    <submittedName>
        <fullName evidence="6">Pseudoazurin</fullName>
    </submittedName>
</protein>
<proteinExistence type="predicted"/>
<sequence length="117" mass="13153">MAIEPGFHKVEPSDIVIFLPTNSDHWVKDLIQPEGTKFLACKLDEAYTVTLAKEGLYVDSCPPHLMMSMVGVIQLGLRIWTKSVRNCPVIPAACSRTGVGWTRILGRLRNRMAKKRM</sequence>
<feature type="binding site" evidence="5">
    <location>
        <position position="69"/>
    </location>
    <ligand>
        <name>Cu cation</name>
        <dbReference type="ChEBI" id="CHEBI:23378"/>
    </ligand>
</feature>
<reference evidence="6 7" key="1">
    <citation type="submission" date="2018-08" db="EMBL/GenBank/DDBJ databases">
        <title>Genomic Encyclopedia of Archaeal and Bacterial Type Strains, Phase II (KMG-II): from individual species to whole genera.</title>
        <authorList>
            <person name="Goeker M."/>
        </authorList>
    </citation>
    <scope>NUCLEOTIDE SEQUENCE [LARGE SCALE GENOMIC DNA]</scope>
    <source>
        <strain evidence="6 7">DSM 582</strain>
    </source>
</reference>
<keyword evidence="3" id="KW-0574">Periplasm</keyword>
<gene>
    <name evidence="6" type="ORF">ATH84_1002337</name>
</gene>
<evidence type="ECO:0000256" key="5">
    <source>
        <dbReference type="PIRSR" id="PIRSR602386-1"/>
    </source>
</evidence>
<evidence type="ECO:0000256" key="3">
    <source>
        <dbReference type="ARBA" id="ARBA00022764"/>
    </source>
</evidence>
<evidence type="ECO:0000313" key="6">
    <source>
        <dbReference type="EMBL" id="REG55888.1"/>
    </source>
</evidence>
<evidence type="ECO:0000256" key="4">
    <source>
        <dbReference type="ARBA" id="ARBA00022982"/>
    </source>
</evidence>
<comment type="caution">
    <text evidence="6">The sequence shown here is derived from an EMBL/GenBank/DDBJ whole genome shotgun (WGS) entry which is preliminary data.</text>
</comment>
<dbReference type="Proteomes" id="UP000256794">
    <property type="component" value="Unassembled WGS sequence"/>
</dbReference>
<name>A0AAQ0HLB6_PARVE</name>
<dbReference type="AlphaFoldDB" id="A0AAQ0HLB6"/>
<comment type="subcellular location">
    <subcellularLocation>
        <location evidence="1">Periplasm</location>
    </subcellularLocation>
</comment>
<keyword evidence="5" id="KW-0479">Metal-binding</keyword>
<feature type="binding site" evidence="5">
    <location>
        <position position="64"/>
    </location>
    <ligand>
        <name>Cu cation</name>
        <dbReference type="ChEBI" id="CHEBI:23378"/>
    </ligand>
</feature>
<keyword evidence="7" id="KW-1185">Reference proteome</keyword>
<dbReference type="GO" id="GO:0009055">
    <property type="term" value="F:electron transfer activity"/>
    <property type="evidence" value="ECO:0007669"/>
    <property type="project" value="InterPro"/>
</dbReference>
<dbReference type="GO" id="GO:0005507">
    <property type="term" value="F:copper ion binding"/>
    <property type="evidence" value="ECO:0007669"/>
    <property type="project" value="InterPro"/>
</dbReference>
<evidence type="ECO:0000256" key="2">
    <source>
        <dbReference type="ARBA" id="ARBA00022448"/>
    </source>
</evidence>
<dbReference type="Gene3D" id="2.60.40.420">
    <property type="entry name" value="Cupredoxins - blue copper proteins"/>
    <property type="match status" value="1"/>
</dbReference>
<dbReference type="GO" id="GO:0042597">
    <property type="term" value="C:periplasmic space"/>
    <property type="evidence" value="ECO:0007669"/>
    <property type="project" value="UniProtKB-SubCell"/>
</dbReference>
<accession>A0AAQ0HLB6</accession>
<organism evidence="6 7">
    <name type="scientific">Paracoccus versutus</name>
    <name type="common">Thiobacillus versutus</name>
    <dbReference type="NCBI Taxonomy" id="34007"/>
    <lineage>
        <taxon>Bacteria</taxon>
        <taxon>Pseudomonadati</taxon>
        <taxon>Pseudomonadota</taxon>
        <taxon>Alphaproteobacteria</taxon>
        <taxon>Rhodobacterales</taxon>
        <taxon>Paracoccaceae</taxon>
        <taxon>Paracoccus</taxon>
    </lineage>
</organism>
<keyword evidence="5" id="KW-0186">Copper</keyword>
<evidence type="ECO:0000313" key="7">
    <source>
        <dbReference type="Proteomes" id="UP000256794"/>
    </source>
</evidence>